<keyword evidence="2" id="KW-1003">Cell membrane</keyword>
<dbReference type="Pfam" id="PF02687">
    <property type="entry name" value="FtsX"/>
    <property type="match status" value="2"/>
</dbReference>
<dbReference type="GO" id="GO:0022857">
    <property type="term" value="F:transmembrane transporter activity"/>
    <property type="evidence" value="ECO:0007669"/>
    <property type="project" value="TreeGrafter"/>
</dbReference>
<gene>
    <name evidence="9" type="ORF">NSA47_06435</name>
</gene>
<name>A0AAE3HHF0_9FIRM</name>
<evidence type="ECO:0000256" key="1">
    <source>
        <dbReference type="ARBA" id="ARBA00004651"/>
    </source>
</evidence>
<dbReference type="PANTHER" id="PTHR30572:SF4">
    <property type="entry name" value="ABC TRANSPORTER PERMEASE YTRF"/>
    <property type="match status" value="1"/>
</dbReference>
<dbReference type="AlphaFoldDB" id="A0AAE3HHF0"/>
<dbReference type="GO" id="GO:0005886">
    <property type="term" value="C:plasma membrane"/>
    <property type="evidence" value="ECO:0007669"/>
    <property type="project" value="UniProtKB-SubCell"/>
</dbReference>
<keyword evidence="5 7" id="KW-0472">Membrane</keyword>
<accession>A0AAE3HHF0</accession>
<evidence type="ECO:0000256" key="4">
    <source>
        <dbReference type="ARBA" id="ARBA00022989"/>
    </source>
</evidence>
<evidence type="ECO:0000256" key="7">
    <source>
        <dbReference type="SAM" id="Phobius"/>
    </source>
</evidence>
<evidence type="ECO:0000259" key="8">
    <source>
        <dbReference type="Pfam" id="PF02687"/>
    </source>
</evidence>
<protein>
    <submittedName>
        <fullName evidence="9">ABC transporter permease</fullName>
    </submittedName>
</protein>
<feature type="domain" description="ABC3 transporter permease C-terminal" evidence="8">
    <location>
        <begin position="737"/>
        <end position="862"/>
    </location>
</feature>
<dbReference type="RefSeq" id="WP_257530157.1">
    <property type="nucleotide sequence ID" value="NZ_JANKAS010000004.1"/>
</dbReference>
<feature type="transmembrane region" description="Helical" evidence="7">
    <location>
        <begin position="260"/>
        <end position="279"/>
    </location>
</feature>
<comment type="caution">
    <text evidence="9">The sequence shown here is derived from an EMBL/GenBank/DDBJ whole genome shotgun (WGS) entry which is preliminary data.</text>
</comment>
<comment type="subcellular location">
    <subcellularLocation>
        <location evidence="1">Cell membrane</location>
        <topology evidence="1">Multi-pass membrane protein</topology>
    </subcellularLocation>
</comment>
<evidence type="ECO:0000256" key="5">
    <source>
        <dbReference type="ARBA" id="ARBA00023136"/>
    </source>
</evidence>
<sequence>MDAMKKIAKLSIKGTPRQSKAIVIGMIMVYVFSMMVVVVQESIVKSKQEYSYERHGAWSGAIYNGNENIEKELYHHSDIDKIGSIHVFTNIQVLGEDYLASIGHIDKDAISLGRLRLMEGSFPKQEDEIVVEKYVLDKMHPDAKIGDEIRLPLKVEQEGQNAIKHKVFRLSGVIDRWHREWMKEGYALPSVFVAEEASFDFPLMVQQHYFFTAKDAETHEIKNLAELLSENQESTYVFNSQSYSIAQSTADRFFEKGTTISMVCLIALIVIIYILSGTLKSKKYKIRIMKGIGAEHFQLFRLTLWEALYYWGRATIIGVPLGLVLSAAIIYLTKNLMIFKLRLFINWSFIFITLLFITLVFFAGNLIILLSITFQKLTTSLRQDNSHTQKAKLPVIKKIKKLTLYQLYKRNRVFYKKQSLLRIGISIITIVVLCTSAVHFINAYQHYSRMRSHNSYEYQIDIWDMEEGLDEQAIGQFEKIPGIIAVEKEKVFRSDEDPILIHWEGWKESQYINTLRKYNREGTKAKGADYFEVTSIAWTSKENQDIFQWCQEQISEGKLDYEKFMAGEQCVLVLSPFYLEESSFTDIQYAVQPVINDFQYEKAGKIYDYRQEENRIQAGDFITLESRAGTKNIEVGGVVEGVTELVPNQVILGSGAVAVGEGLLNDLTSKDVSQLYNMITLKSFANVDYVETDRQVEILAESLLGSEHSRYSIDNSRPELGINMMLAKMLQAIVMDIIMILLFVGVMYQGSVWRMEDEGHRIKVLHSLGMPKFHIKKMYRMEYILEGIIAGGIGLFVALAVQMILLKAEFKYPSISAIIEVAKSDYPASPYLGYIYGFTLLFYFLVYLLMGFHPMMKALKENSNE</sequence>
<comment type="similarity">
    <text evidence="6">Belongs to the ABC-4 integral membrane protein family.</text>
</comment>
<feature type="domain" description="ABC3 transporter permease C-terminal" evidence="8">
    <location>
        <begin position="261"/>
        <end position="374"/>
    </location>
</feature>
<reference evidence="9" key="1">
    <citation type="submission" date="2022-07" db="EMBL/GenBank/DDBJ databases">
        <title>Enhanced cultured diversity of the mouse gut microbiota enables custom-made synthetic communities.</title>
        <authorList>
            <person name="Afrizal A."/>
        </authorList>
    </citation>
    <scope>NUCLEOTIDE SEQUENCE</scope>
    <source>
        <strain evidence="9">DSM 28593</strain>
    </source>
</reference>
<dbReference type="PANTHER" id="PTHR30572">
    <property type="entry name" value="MEMBRANE COMPONENT OF TRANSPORTER-RELATED"/>
    <property type="match status" value="1"/>
</dbReference>
<feature type="transmembrane region" description="Helical" evidence="7">
    <location>
        <begin position="831"/>
        <end position="850"/>
    </location>
</feature>
<feature type="transmembrane region" description="Helical" evidence="7">
    <location>
        <begin position="419"/>
        <end position="441"/>
    </location>
</feature>
<proteinExistence type="inferred from homology"/>
<feature type="transmembrane region" description="Helical" evidence="7">
    <location>
        <begin position="308"/>
        <end position="332"/>
    </location>
</feature>
<keyword evidence="10" id="KW-1185">Reference proteome</keyword>
<feature type="transmembrane region" description="Helical" evidence="7">
    <location>
        <begin position="344"/>
        <end position="372"/>
    </location>
</feature>
<organism evidence="9 10">
    <name type="scientific">Irregularibacter muris</name>
    <dbReference type="NCBI Taxonomy" id="1796619"/>
    <lineage>
        <taxon>Bacteria</taxon>
        <taxon>Bacillati</taxon>
        <taxon>Bacillota</taxon>
        <taxon>Clostridia</taxon>
        <taxon>Eubacteriales</taxon>
        <taxon>Eubacteriaceae</taxon>
        <taxon>Irregularibacter</taxon>
    </lineage>
</organism>
<evidence type="ECO:0000256" key="6">
    <source>
        <dbReference type="ARBA" id="ARBA00038076"/>
    </source>
</evidence>
<evidence type="ECO:0000256" key="3">
    <source>
        <dbReference type="ARBA" id="ARBA00022692"/>
    </source>
</evidence>
<dbReference type="InterPro" id="IPR003838">
    <property type="entry name" value="ABC3_permease_C"/>
</dbReference>
<keyword evidence="4 7" id="KW-1133">Transmembrane helix</keyword>
<feature type="transmembrane region" description="Helical" evidence="7">
    <location>
        <begin position="729"/>
        <end position="748"/>
    </location>
</feature>
<feature type="transmembrane region" description="Helical" evidence="7">
    <location>
        <begin position="21"/>
        <end position="39"/>
    </location>
</feature>
<keyword evidence="3 7" id="KW-0812">Transmembrane</keyword>
<evidence type="ECO:0000256" key="2">
    <source>
        <dbReference type="ARBA" id="ARBA00022475"/>
    </source>
</evidence>
<dbReference type="EMBL" id="JANKAS010000004">
    <property type="protein sequence ID" value="MCR1898628.1"/>
    <property type="molecule type" value="Genomic_DNA"/>
</dbReference>
<feature type="transmembrane region" description="Helical" evidence="7">
    <location>
        <begin position="783"/>
        <end position="805"/>
    </location>
</feature>
<dbReference type="InterPro" id="IPR050250">
    <property type="entry name" value="Macrolide_Exporter_MacB"/>
</dbReference>
<dbReference type="Proteomes" id="UP001205748">
    <property type="component" value="Unassembled WGS sequence"/>
</dbReference>
<evidence type="ECO:0000313" key="10">
    <source>
        <dbReference type="Proteomes" id="UP001205748"/>
    </source>
</evidence>
<evidence type="ECO:0000313" key="9">
    <source>
        <dbReference type="EMBL" id="MCR1898628.1"/>
    </source>
</evidence>